<accession>A0A8H3X8M6</accession>
<sequence>MSSPQVKIEISENNETKDSSEDKYYFNQLKEVYNDWKKLQSSYNNNFVVFVAACITSVTIGIVFSISDPNTMGSLSKKIISAVISGLGGTATLLGGLLSLKTFFAKNPPDAVEDSNKEEQELDMRW</sequence>
<dbReference type="EMBL" id="WTPW01001525">
    <property type="protein sequence ID" value="KAF0430275.1"/>
    <property type="molecule type" value="Genomic_DNA"/>
</dbReference>
<organism evidence="2 3">
    <name type="scientific">Gigaspora margarita</name>
    <dbReference type="NCBI Taxonomy" id="4874"/>
    <lineage>
        <taxon>Eukaryota</taxon>
        <taxon>Fungi</taxon>
        <taxon>Fungi incertae sedis</taxon>
        <taxon>Mucoromycota</taxon>
        <taxon>Glomeromycotina</taxon>
        <taxon>Glomeromycetes</taxon>
        <taxon>Diversisporales</taxon>
        <taxon>Gigasporaceae</taxon>
        <taxon>Gigaspora</taxon>
    </lineage>
</organism>
<gene>
    <name evidence="2" type="ORF">F8M41_005556</name>
</gene>
<evidence type="ECO:0000313" key="2">
    <source>
        <dbReference type="EMBL" id="KAF0430275.1"/>
    </source>
</evidence>
<feature type="transmembrane region" description="Helical" evidence="1">
    <location>
        <begin position="47"/>
        <end position="67"/>
    </location>
</feature>
<dbReference type="OrthoDB" id="10600349at2759"/>
<keyword evidence="3" id="KW-1185">Reference proteome</keyword>
<protein>
    <submittedName>
        <fullName evidence="2">Uncharacterized protein</fullName>
    </submittedName>
</protein>
<keyword evidence="1" id="KW-0472">Membrane</keyword>
<dbReference type="AlphaFoldDB" id="A0A8H3X8M6"/>
<name>A0A8H3X8M6_GIGMA</name>
<evidence type="ECO:0000313" key="3">
    <source>
        <dbReference type="Proteomes" id="UP000439903"/>
    </source>
</evidence>
<comment type="caution">
    <text evidence="2">The sequence shown here is derived from an EMBL/GenBank/DDBJ whole genome shotgun (WGS) entry which is preliminary data.</text>
</comment>
<feature type="transmembrane region" description="Helical" evidence="1">
    <location>
        <begin position="79"/>
        <end position="100"/>
    </location>
</feature>
<proteinExistence type="predicted"/>
<reference evidence="2 3" key="1">
    <citation type="journal article" date="2019" name="Environ. Microbiol.">
        <title>At the nexus of three kingdoms: the genome of the mycorrhizal fungus Gigaspora margarita provides insights into plant, endobacterial and fungal interactions.</title>
        <authorList>
            <person name="Venice F."/>
            <person name="Ghignone S."/>
            <person name="Salvioli di Fossalunga A."/>
            <person name="Amselem J."/>
            <person name="Novero M."/>
            <person name="Xianan X."/>
            <person name="Sedzielewska Toro K."/>
            <person name="Morin E."/>
            <person name="Lipzen A."/>
            <person name="Grigoriev I.V."/>
            <person name="Henrissat B."/>
            <person name="Martin F.M."/>
            <person name="Bonfante P."/>
        </authorList>
    </citation>
    <scope>NUCLEOTIDE SEQUENCE [LARGE SCALE GENOMIC DNA]</scope>
    <source>
        <strain evidence="2 3">BEG34</strain>
    </source>
</reference>
<keyword evidence="1" id="KW-1133">Transmembrane helix</keyword>
<keyword evidence="1" id="KW-0812">Transmembrane</keyword>
<dbReference type="Proteomes" id="UP000439903">
    <property type="component" value="Unassembled WGS sequence"/>
</dbReference>
<evidence type="ECO:0000256" key="1">
    <source>
        <dbReference type="SAM" id="Phobius"/>
    </source>
</evidence>